<dbReference type="EMBL" id="JAERQG010000004">
    <property type="protein sequence ID" value="MBL0766485.1"/>
    <property type="molecule type" value="Genomic_DNA"/>
</dbReference>
<feature type="transmembrane region" description="Helical" evidence="1">
    <location>
        <begin position="124"/>
        <end position="144"/>
    </location>
</feature>
<evidence type="ECO:0000313" key="3">
    <source>
        <dbReference type="Proteomes" id="UP000642920"/>
    </source>
</evidence>
<evidence type="ECO:0000313" key="2">
    <source>
        <dbReference type="EMBL" id="MBL0766485.1"/>
    </source>
</evidence>
<feature type="transmembrane region" description="Helical" evidence="1">
    <location>
        <begin position="151"/>
        <end position="172"/>
    </location>
</feature>
<feature type="transmembrane region" description="Helical" evidence="1">
    <location>
        <begin position="348"/>
        <end position="366"/>
    </location>
</feature>
<feature type="transmembrane region" description="Helical" evidence="1">
    <location>
        <begin position="7"/>
        <end position="24"/>
    </location>
</feature>
<comment type="caution">
    <text evidence="2">The sequence shown here is derived from an EMBL/GenBank/DDBJ whole genome shotgun (WGS) entry which is preliminary data.</text>
</comment>
<keyword evidence="1" id="KW-1133">Transmembrane helix</keyword>
<accession>A0A937ACV5</accession>
<keyword evidence="1" id="KW-0472">Membrane</keyword>
<dbReference type="Proteomes" id="UP000642920">
    <property type="component" value="Unassembled WGS sequence"/>
</dbReference>
<proteinExistence type="predicted"/>
<keyword evidence="3" id="KW-1185">Reference proteome</keyword>
<dbReference type="Pfam" id="PF26314">
    <property type="entry name" value="MptA_B_family"/>
    <property type="match status" value="1"/>
</dbReference>
<feature type="transmembrane region" description="Helical" evidence="1">
    <location>
        <begin position="30"/>
        <end position="47"/>
    </location>
</feature>
<feature type="transmembrane region" description="Helical" evidence="1">
    <location>
        <begin position="314"/>
        <end position="336"/>
    </location>
</feature>
<protein>
    <recommendedName>
        <fullName evidence="4">Mannosyltransferase</fullName>
    </recommendedName>
</protein>
<feature type="transmembrane region" description="Helical" evidence="1">
    <location>
        <begin position="253"/>
        <end position="273"/>
    </location>
</feature>
<dbReference type="RefSeq" id="WP_201923066.1">
    <property type="nucleotide sequence ID" value="NZ_JAERQG010000004.1"/>
</dbReference>
<dbReference type="AlphaFoldDB" id="A0A937ACV5"/>
<evidence type="ECO:0008006" key="4">
    <source>
        <dbReference type="Google" id="ProtNLM"/>
    </source>
</evidence>
<organism evidence="2 3">
    <name type="scientific">Marivirga atlantica</name>
    <dbReference type="NCBI Taxonomy" id="1548457"/>
    <lineage>
        <taxon>Bacteria</taxon>
        <taxon>Pseudomonadati</taxon>
        <taxon>Bacteroidota</taxon>
        <taxon>Cytophagia</taxon>
        <taxon>Cytophagales</taxon>
        <taxon>Marivirgaceae</taxon>
        <taxon>Marivirga</taxon>
    </lineage>
</organism>
<name>A0A937ACV5_9BACT</name>
<feature type="transmembrane region" description="Helical" evidence="1">
    <location>
        <begin position="378"/>
        <end position="397"/>
    </location>
</feature>
<sequence length="427" mass="48639">MIAQSRHRIVLILFGLLLISISYFTARHDSVALITQYILLFSAYAWLLFQKTGWNFKQLIWLGIGFRILLLLATPNLSEDVFRFIWDGRLWLQGIDAYAYLPNDLIKTNPEVSEKLFKLLNSPGYYTIYPPINQLIFVIAASVTSIKGSIIIIRLFILAAEVISLITLSKLIQARNGEAKALMLYALNPLVILELTSNLHFEAFVICFLLLAIYYLDQNKKIKSAVALGLSISFKIIPIIWLATFFKKINLKAYVFFVLVALAIALVTFLPLLQTSIFQGGGASAKLYFQTFEFNASIYYLVREVGYWSKGYNIIQTAGPLISLIGFALIGLYNLFASKKTSISERALWSWFIYCLFATTIHPWYILPMVALSVLTNYKFPLLWSFLIFFTYLGYSANGFSENLWITAVEYISVISFAVFEIIKGRK</sequence>
<feature type="transmembrane region" description="Helical" evidence="1">
    <location>
        <begin position="192"/>
        <end position="216"/>
    </location>
</feature>
<feature type="transmembrane region" description="Helical" evidence="1">
    <location>
        <begin position="225"/>
        <end position="247"/>
    </location>
</feature>
<gene>
    <name evidence="2" type="ORF">JKP34_14555</name>
</gene>
<reference evidence="2" key="1">
    <citation type="submission" date="2021-01" db="EMBL/GenBank/DDBJ databases">
        <title>Marivirga sp. nov., isolated from intertidal surface sediments.</title>
        <authorList>
            <person name="Zhang M."/>
        </authorList>
    </citation>
    <scope>NUCLEOTIDE SEQUENCE</scope>
    <source>
        <strain evidence="2">SM1354</strain>
    </source>
</reference>
<keyword evidence="1" id="KW-0812">Transmembrane</keyword>
<evidence type="ECO:0000256" key="1">
    <source>
        <dbReference type="SAM" id="Phobius"/>
    </source>
</evidence>
<feature type="transmembrane region" description="Helical" evidence="1">
    <location>
        <begin position="404"/>
        <end position="423"/>
    </location>
</feature>